<dbReference type="Proteomes" id="UP000012589">
    <property type="component" value="Unassembled WGS sequence"/>
</dbReference>
<evidence type="ECO:0000313" key="2">
    <source>
        <dbReference type="Proteomes" id="UP000012589"/>
    </source>
</evidence>
<dbReference type="eggNOG" id="COG0546">
    <property type="taxonomic scope" value="Bacteria"/>
</dbReference>
<accession>N2AHF6</accession>
<keyword evidence="2" id="KW-1185">Reference proteome</keyword>
<dbReference type="AlphaFoldDB" id="N2AHF6"/>
<evidence type="ECO:0000313" key="1">
    <source>
        <dbReference type="EMBL" id="EMZ23814.1"/>
    </source>
</evidence>
<dbReference type="OrthoDB" id="9792518at2"/>
<dbReference type="InterPro" id="IPR056238">
    <property type="entry name" value="YunG-like"/>
</dbReference>
<dbReference type="EMBL" id="AQFT01000102">
    <property type="protein sequence ID" value="EMZ23814.1"/>
    <property type="molecule type" value="Genomic_DNA"/>
</dbReference>
<dbReference type="PATRIC" id="fig|1235802.3.peg.3697"/>
<comment type="caution">
    <text evidence="1">The sequence shown here is derived from an EMBL/GenBank/DDBJ whole genome shotgun (WGS) entry which is preliminary data.</text>
</comment>
<organism evidence="1 2">
    <name type="scientific">Eubacterium plexicaudatum ASF492</name>
    <dbReference type="NCBI Taxonomy" id="1235802"/>
    <lineage>
        <taxon>Bacteria</taxon>
        <taxon>Bacillati</taxon>
        <taxon>Bacillota</taxon>
        <taxon>Clostridia</taxon>
        <taxon>Eubacteriales</taxon>
        <taxon>Eubacteriaceae</taxon>
        <taxon>Eubacterium</taxon>
    </lineage>
</organism>
<dbReference type="HOGENOM" id="CLU_128785_1_1_9"/>
<name>N2AHF6_9FIRM</name>
<reference evidence="1 2" key="1">
    <citation type="journal article" date="2014" name="Genome Announc.">
        <title>Draft genome sequences of the altered schaedler flora, a defined bacterial community from gnotobiotic mice.</title>
        <authorList>
            <person name="Wannemuehler M.J."/>
            <person name="Overstreet A.M."/>
            <person name="Ward D.V."/>
            <person name="Phillips G.J."/>
        </authorList>
    </citation>
    <scope>NUCLEOTIDE SEQUENCE [LARGE SCALE GENOMIC DNA]</scope>
    <source>
        <strain evidence="1 2">ASF492</strain>
    </source>
</reference>
<proteinExistence type="predicted"/>
<dbReference type="STRING" id="1235802.C823_03508"/>
<protein>
    <submittedName>
        <fullName evidence="1">Uncharacterized protein</fullName>
    </submittedName>
</protein>
<dbReference type="Pfam" id="PF24585">
    <property type="entry name" value="YunG"/>
    <property type="match status" value="1"/>
</dbReference>
<sequence>MNLKVLTRALYESWGKDTAYKDDKDKWTEANRGAGQCAITAMIVYDYFGGEIYRGYSKKDCLYHYWNMIDGKKVDLTASQFQKEIYFDKIVLKKKDQLLKIANVRQRYHILKERVDNYIAER</sequence>
<gene>
    <name evidence="1" type="ORF">C823_03508</name>
</gene>